<protein>
    <submittedName>
        <fullName evidence="8">Type I restriction enzyme S subunit</fullName>
    </submittedName>
</protein>
<dbReference type="GO" id="GO:0003677">
    <property type="term" value="F:DNA binding"/>
    <property type="evidence" value="ECO:0007669"/>
    <property type="project" value="UniProtKB-KW"/>
</dbReference>
<dbReference type="PANTHER" id="PTHR43140">
    <property type="entry name" value="TYPE-1 RESTRICTION ENZYME ECOKI SPECIFICITY PROTEIN"/>
    <property type="match status" value="1"/>
</dbReference>
<feature type="region of interest" description="Disordered" evidence="6">
    <location>
        <begin position="471"/>
        <end position="505"/>
    </location>
</feature>
<evidence type="ECO:0000256" key="3">
    <source>
        <dbReference type="ARBA" id="ARBA00023125"/>
    </source>
</evidence>
<name>A0A562WEB7_9ACTN</name>
<keyword evidence="2" id="KW-0680">Restriction system</keyword>
<accession>A0A562WEB7</accession>
<dbReference type="PANTHER" id="PTHR43140:SF1">
    <property type="entry name" value="TYPE I RESTRICTION ENZYME ECOKI SPECIFICITY SUBUNIT"/>
    <property type="match status" value="1"/>
</dbReference>
<evidence type="ECO:0000256" key="4">
    <source>
        <dbReference type="ARBA" id="ARBA00038652"/>
    </source>
</evidence>
<comment type="subunit">
    <text evidence="4">The methyltransferase is composed of M and S polypeptides.</text>
</comment>
<sequence>MTDLPSGWEYTTLGEIADTALGKMLDRAKSSGRHLRPYLRNVNVQWGRIDQSDVLTMDIPPEQEDRFRLVDGDLLVCEGGEIGRSAVWRGGDSYMAYQKALHRVRPRGGIESLYLRYYLEYLSLRGGLLEWATGSTIKHLPQEQLRQIPVAIPPLAEQGRIVAVLEGQLSCLEAADGSLSAIKLKLDSWLRLQEDRAVMGLTSVDCEELNELGSELHAILELRQERVSKRRREPVGPVEEVPNLPVGWVTASVDQVCWNIEYGTSAKAGPKLSGSDIPVFRMGNIKNGKIVTDFLKYLPDSHPDLRLLMLDEGDVLFNRTNSFELVGKSAPYWAGLGPATFASYLIRCRLVPGVESAWLSLVINSRIGRAYVRSVASQQVGQANVNGSKLAALPVPLPPLVVQRKLLSLLAEAREQADRLRQAAVDSERRRNQLKNALLSEAFAGRLVPQDPKDEPASELLARIRAERAVNVPKQRARSRRTSKDLPAPPTRVTGDDYQQETLPL</sequence>
<dbReference type="EMBL" id="VLLP01000001">
    <property type="protein sequence ID" value="TWJ28217.1"/>
    <property type="molecule type" value="Genomic_DNA"/>
</dbReference>
<dbReference type="InterPro" id="IPR051212">
    <property type="entry name" value="Type-I_RE_S_subunit"/>
</dbReference>
<dbReference type="SUPFAM" id="SSF116734">
    <property type="entry name" value="DNA methylase specificity domain"/>
    <property type="match status" value="2"/>
</dbReference>
<dbReference type="CDD" id="cd17524">
    <property type="entry name" value="RMtype1_S_EcoUTORF5051P-TRD2-CR2_like"/>
    <property type="match status" value="1"/>
</dbReference>
<feature type="coiled-coil region" evidence="5">
    <location>
        <begin position="403"/>
        <end position="437"/>
    </location>
</feature>
<keyword evidence="3" id="KW-0238">DNA-binding</keyword>
<evidence type="ECO:0000256" key="6">
    <source>
        <dbReference type="SAM" id="MobiDB-lite"/>
    </source>
</evidence>
<evidence type="ECO:0000256" key="1">
    <source>
        <dbReference type="ARBA" id="ARBA00010923"/>
    </source>
</evidence>
<comment type="similarity">
    <text evidence="1">Belongs to the type-I restriction system S methylase family.</text>
</comment>
<dbReference type="OrthoDB" id="3197085at2"/>
<dbReference type="RefSeq" id="WP_145816369.1">
    <property type="nucleotide sequence ID" value="NZ_AP023438.1"/>
</dbReference>
<evidence type="ECO:0000259" key="7">
    <source>
        <dbReference type="Pfam" id="PF01420"/>
    </source>
</evidence>
<proteinExistence type="inferred from homology"/>
<dbReference type="AlphaFoldDB" id="A0A562WEB7"/>
<dbReference type="Proteomes" id="UP000319728">
    <property type="component" value="Unassembled WGS sequence"/>
</dbReference>
<keyword evidence="5" id="KW-0175">Coiled coil</keyword>
<gene>
    <name evidence="8" type="ORF">JD81_01720</name>
</gene>
<dbReference type="InterPro" id="IPR044946">
    <property type="entry name" value="Restrct_endonuc_typeI_TRD_sf"/>
</dbReference>
<comment type="caution">
    <text evidence="8">The sequence shown here is derived from an EMBL/GenBank/DDBJ whole genome shotgun (WGS) entry which is preliminary data.</text>
</comment>
<dbReference type="InterPro" id="IPR000055">
    <property type="entry name" value="Restrct_endonuc_typeI_TRD"/>
</dbReference>
<dbReference type="CDD" id="cd17253">
    <property type="entry name" value="RMtype1_S_Eco933I-TRD2-CR2_like"/>
    <property type="match status" value="1"/>
</dbReference>
<keyword evidence="9" id="KW-1185">Reference proteome</keyword>
<organism evidence="8 9">
    <name type="scientific">Micromonospora sagamiensis</name>
    <dbReference type="NCBI Taxonomy" id="47875"/>
    <lineage>
        <taxon>Bacteria</taxon>
        <taxon>Bacillati</taxon>
        <taxon>Actinomycetota</taxon>
        <taxon>Actinomycetes</taxon>
        <taxon>Micromonosporales</taxon>
        <taxon>Micromonosporaceae</taxon>
        <taxon>Micromonospora</taxon>
    </lineage>
</organism>
<dbReference type="Gene3D" id="3.90.220.20">
    <property type="entry name" value="DNA methylase specificity domains"/>
    <property type="match status" value="2"/>
</dbReference>
<evidence type="ECO:0000256" key="5">
    <source>
        <dbReference type="SAM" id="Coils"/>
    </source>
</evidence>
<evidence type="ECO:0000313" key="9">
    <source>
        <dbReference type="Proteomes" id="UP000319728"/>
    </source>
</evidence>
<reference evidence="8 9" key="1">
    <citation type="submission" date="2019-07" db="EMBL/GenBank/DDBJ databases">
        <title>R&amp;d 2014.</title>
        <authorList>
            <person name="Klenk H.-P."/>
        </authorList>
    </citation>
    <scope>NUCLEOTIDE SEQUENCE [LARGE SCALE GENOMIC DNA]</scope>
    <source>
        <strain evidence="8 9">DSM 43912</strain>
    </source>
</reference>
<evidence type="ECO:0000256" key="2">
    <source>
        <dbReference type="ARBA" id="ARBA00022747"/>
    </source>
</evidence>
<evidence type="ECO:0000313" key="8">
    <source>
        <dbReference type="EMBL" id="TWJ28217.1"/>
    </source>
</evidence>
<dbReference type="GO" id="GO:0009307">
    <property type="term" value="P:DNA restriction-modification system"/>
    <property type="evidence" value="ECO:0007669"/>
    <property type="project" value="UniProtKB-KW"/>
</dbReference>
<feature type="domain" description="Type I restriction modification DNA specificity" evidence="7">
    <location>
        <begin position="5"/>
        <end position="166"/>
    </location>
</feature>
<dbReference type="Pfam" id="PF01420">
    <property type="entry name" value="Methylase_S"/>
    <property type="match status" value="1"/>
</dbReference>